<name>A0AAD6VKZ5_9AGAR</name>
<accession>A0AAD6VKZ5</accession>
<gene>
    <name evidence="2" type="ORF">GGX14DRAFT_620093</name>
</gene>
<sequence>MSPSNPADGISQAKGNSRKILIRGWHFETMAISNIDSDAGDTATVQIGTLRTPAKLQQPPSPSDYGRLGTAFRTLCAPRCAFRPVAPHAASTRLRPLPAPLEALRAIPPPPAGSQTSTLLLHTGQATWRRTTPRRCVEDCSVERGVRGVPPWRARQNVRSYSADLVKTGSTNDRGTSGARFSRAVPAHGTPSRTASAWIAASTPLIESLGFVHAFELRRRLGRIAVPGSKRGSSLIDGECQGGEWRGVASAILRRARVLTRGPGTPLEARDSCLVGLDVLGLHALGSAALGDATTSSGTTVARRAAQCGAHAHGAEGAQGAARVDVAPVLGPEEVIKEAFLNVFCDLLNGGGWMSAERRGVRVGTGRVQVALWRAAGPRGDSCAFQGGQGVLGAAPAATGSSRELDFDSMLRAHGANKMISLDSPQQAPAAGARGAAERGDERVECAGETPMAKSSPFGYLDSYCLAYDFLQSPHSLRA</sequence>
<keyword evidence="3" id="KW-1185">Reference proteome</keyword>
<evidence type="ECO:0000313" key="2">
    <source>
        <dbReference type="EMBL" id="KAJ7213078.1"/>
    </source>
</evidence>
<proteinExistence type="predicted"/>
<protein>
    <submittedName>
        <fullName evidence="2">Uncharacterized protein</fullName>
    </submittedName>
</protein>
<feature type="region of interest" description="Disordered" evidence="1">
    <location>
        <begin position="167"/>
        <end position="188"/>
    </location>
</feature>
<dbReference type="Proteomes" id="UP001219525">
    <property type="component" value="Unassembled WGS sequence"/>
</dbReference>
<reference evidence="2" key="1">
    <citation type="submission" date="2023-03" db="EMBL/GenBank/DDBJ databases">
        <title>Massive genome expansion in bonnet fungi (Mycena s.s.) driven by repeated elements and novel gene families across ecological guilds.</title>
        <authorList>
            <consortium name="Lawrence Berkeley National Laboratory"/>
            <person name="Harder C.B."/>
            <person name="Miyauchi S."/>
            <person name="Viragh M."/>
            <person name="Kuo A."/>
            <person name="Thoen E."/>
            <person name="Andreopoulos B."/>
            <person name="Lu D."/>
            <person name="Skrede I."/>
            <person name="Drula E."/>
            <person name="Henrissat B."/>
            <person name="Morin E."/>
            <person name="Kohler A."/>
            <person name="Barry K."/>
            <person name="LaButti K."/>
            <person name="Morin E."/>
            <person name="Salamov A."/>
            <person name="Lipzen A."/>
            <person name="Mereny Z."/>
            <person name="Hegedus B."/>
            <person name="Baldrian P."/>
            <person name="Stursova M."/>
            <person name="Weitz H."/>
            <person name="Taylor A."/>
            <person name="Grigoriev I.V."/>
            <person name="Nagy L.G."/>
            <person name="Martin F."/>
            <person name="Kauserud H."/>
        </authorList>
    </citation>
    <scope>NUCLEOTIDE SEQUENCE</scope>
    <source>
        <strain evidence="2">9144</strain>
    </source>
</reference>
<comment type="caution">
    <text evidence="2">The sequence shown here is derived from an EMBL/GenBank/DDBJ whole genome shotgun (WGS) entry which is preliminary data.</text>
</comment>
<evidence type="ECO:0000313" key="3">
    <source>
        <dbReference type="Proteomes" id="UP001219525"/>
    </source>
</evidence>
<dbReference type="AlphaFoldDB" id="A0AAD6VKZ5"/>
<dbReference type="EMBL" id="JARJCW010000022">
    <property type="protein sequence ID" value="KAJ7213078.1"/>
    <property type="molecule type" value="Genomic_DNA"/>
</dbReference>
<organism evidence="2 3">
    <name type="scientific">Mycena pura</name>
    <dbReference type="NCBI Taxonomy" id="153505"/>
    <lineage>
        <taxon>Eukaryota</taxon>
        <taxon>Fungi</taxon>
        <taxon>Dikarya</taxon>
        <taxon>Basidiomycota</taxon>
        <taxon>Agaricomycotina</taxon>
        <taxon>Agaricomycetes</taxon>
        <taxon>Agaricomycetidae</taxon>
        <taxon>Agaricales</taxon>
        <taxon>Marasmiineae</taxon>
        <taxon>Mycenaceae</taxon>
        <taxon>Mycena</taxon>
    </lineage>
</organism>
<evidence type="ECO:0000256" key="1">
    <source>
        <dbReference type="SAM" id="MobiDB-lite"/>
    </source>
</evidence>